<protein>
    <recommendedName>
        <fullName evidence="3">YokE-like PH domain-containing protein</fullName>
    </recommendedName>
</protein>
<evidence type="ECO:0008006" key="3">
    <source>
        <dbReference type="Google" id="ProtNLM"/>
    </source>
</evidence>
<dbReference type="RefSeq" id="WP_197103399.1">
    <property type="nucleotide sequence ID" value="NZ_JACCEL010000002.1"/>
</dbReference>
<keyword evidence="2" id="KW-1185">Reference proteome</keyword>
<sequence>MNTASKSENIEALIEEVMPGSQIDKNYIYGYTPPGLMASIMYNKFQFLVASDYFIVYFTPDNLLLLTVTTLGDLSGEYAIIPIEDIEFFKAKKGFIQYKITLKFYGEKKSMILKCNKAILNMKWQKENLNHLLETNWNGFVK</sequence>
<evidence type="ECO:0000313" key="2">
    <source>
        <dbReference type="Proteomes" id="UP000823401"/>
    </source>
</evidence>
<reference evidence="1 2" key="1">
    <citation type="submission" date="2020-07" db="EMBL/GenBank/DDBJ databases">
        <title>Facklamia lactis sp. nov., isolated from raw milk.</title>
        <authorList>
            <person name="Doll E.V."/>
            <person name="Huptas C."/>
            <person name="Staib L."/>
            <person name="Wenning M."/>
            <person name="Scherer S."/>
        </authorList>
    </citation>
    <scope>NUCLEOTIDE SEQUENCE [LARGE SCALE GENOMIC DNA]</scope>
    <source>
        <strain evidence="1 2">DSM 104272</strain>
    </source>
</reference>
<evidence type="ECO:0000313" key="1">
    <source>
        <dbReference type="EMBL" id="MBG9977385.1"/>
    </source>
</evidence>
<dbReference type="Proteomes" id="UP000823401">
    <property type="component" value="Unassembled WGS sequence"/>
</dbReference>
<proteinExistence type="predicted"/>
<comment type="caution">
    <text evidence="1">The sequence shown here is derived from an EMBL/GenBank/DDBJ whole genome shotgun (WGS) entry which is preliminary data.</text>
</comment>
<accession>A0ABS0LGK1</accession>
<organism evidence="1 2">
    <name type="scientific">Ruoffia tabacinasalis</name>
    <dbReference type="NCBI Taxonomy" id="87458"/>
    <lineage>
        <taxon>Bacteria</taxon>
        <taxon>Bacillati</taxon>
        <taxon>Bacillota</taxon>
        <taxon>Bacilli</taxon>
        <taxon>Lactobacillales</taxon>
        <taxon>Aerococcaceae</taxon>
        <taxon>Ruoffia</taxon>
    </lineage>
</organism>
<dbReference type="EMBL" id="JACCEL010000002">
    <property type="protein sequence ID" value="MBG9977385.1"/>
    <property type="molecule type" value="Genomic_DNA"/>
</dbReference>
<name>A0ABS0LGK1_9LACT</name>
<gene>
    <name evidence="1" type="ORF">HYQ42_01190</name>
</gene>